<keyword evidence="3" id="KW-1185">Reference proteome</keyword>
<sequence>MVRVISVHHFASQHQVTIEQPTASTVAPPNRLLLALSSHCVEVRDLRTEGDVSFTFPTVDEVAQIHHCINGDYVATLESKFNRQNRELNFVRVYVNWDSVAALQQSKMNHSGASLGQSECGMVQPMRARIAGRVTPTTNQSELGSLEMIEIPTKRNPDRIAVCQISGNLLILSGKKLTVYKYVVRTHDISKLKFIDFEDAQFGFQLSFAPSHMAIAENYVACLNDNSMLLFRIVSGGGKEVEAVEMNNSTAFKYDDGPIDYKKLLRDESLNLTKDFTVNLPSIMRENSAVHRHSPFTYCDRELKAELISENRSNCLVRTESLVQLKLRPIMIENAQKQISEEFKDLVLKPLYIDEALNKAGNKYSDETGLCSTHRGNLHSVACVIATQQEGYLYHFNDKGDFSSDNCITVYPFTAPVYKLVMEDYFLHALTETGLESYTLRTCHKLCRSIQIIDDTSVACPCIGESVCLVGLRPFLCIENILITDSHLILLGNGESSPTHSVGSSGSSTTSYWSVHILELPSARTIFHDISIVADAHRFSSAQTYRHLMSEAHMILRSSLILNKWTNGGGTSAKPRRSVEEIRDVYKTSCALLADHYIMSSNEDEYRLAVPYYKMGCVSPSDVIKRVKKIQHQTNISEAKGLIHYLKVVLFDTKLSPDLFGSSSKQNFAESVLDLFERYNFRDLPNLILKVGILREFGTDRLINILNTGIISPDIDQTEKIVALVVLYNLRDNSAKARELLQEINTEDLRKVLLENWELLFESFGSRRVIGLSFSELAVMLMNVRPDLLAELLLAYVNDKRVITLGKLLKEVSLLTGNRSRGPSALCDVFLEYLPSSIGNDANQGSLVLQKTLELHFARFFQKYELSELCKVIYDRPTHDAMKLLVRSYLSQLQFLQMRQAKSIAVLHNDSNLNCDQDVNKTKNNKKAKVVYLFWQLRHEYLNYMPPFNDESATKSADADLILKKLQALLCSQAIPNQVILEVNTFLTLNEELRGNASLQSIIMTVNDGVLFLVDNHPQCILHYAKDRFTRPDEWKFLIASVQSHILHASHAEEEHSFSYKKLLKDILTHVATNMNLEHLILVFPQHMNYSTSYMENNELNIEEDNGENSTDILNEIQDYEPYITLCKETMHANQIKKLITATGQQLLCTLNL</sequence>
<dbReference type="Pfam" id="PF14763">
    <property type="entry name" value="HPS3_C"/>
    <property type="match status" value="1"/>
</dbReference>
<evidence type="ECO:0000259" key="1">
    <source>
        <dbReference type="Pfam" id="PF14761"/>
    </source>
</evidence>
<dbReference type="PANTHER" id="PTHR28633">
    <property type="entry name" value="HERMANSKY-PUDLAK SYNDROME 3 PROTEIN"/>
    <property type="match status" value="1"/>
</dbReference>
<organism evidence="3 4">
    <name type="scientific">Nicrophorus vespilloides</name>
    <name type="common">Boreal carrion beetle</name>
    <dbReference type="NCBI Taxonomy" id="110193"/>
    <lineage>
        <taxon>Eukaryota</taxon>
        <taxon>Metazoa</taxon>
        <taxon>Ecdysozoa</taxon>
        <taxon>Arthropoda</taxon>
        <taxon>Hexapoda</taxon>
        <taxon>Insecta</taxon>
        <taxon>Pterygota</taxon>
        <taxon>Neoptera</taxon>
        <taxon>Endopterygota</taxon>
        <taxon>Coleoptera</taxon>
        <taxon>Polyphaga</taxon>
        <taxon>Staphyliniformia</taxon>
        <taxon>Silphidae</taxon>
        <taxon>Nicrophorinae</taxon>
        <taxon>Nicrophorus</taxon>
    </lineage>
</organism>
<dbReference type="InterPro" id="IPR029438">
    <property type="entry name" value="HPS3_C"/>
</dbReference>
<evidence type="ECO:0000313" key="4">
    <source>
        <dbReference type="RefSeq" id="XP_017770885.1"/>
    </source>
</evidence>
<gene>
    <name evidence="4" type="primary">LOC108558481</name>
</gene>
<dbReference type="PANTHER" id="PTHR28633:SF1">
    <property type="entry name" value="BLOC-2 COMPLEX MEMBER HPS3"/>
    <property type="match status" value="1"/>
</dbReference>
<name>A0ABM1M8I5_NICVS</name>
<reference evidence="4" key="1">
    <citation type="submission" date="2025-08" db="UniProtKB">
        <authorList>
            <consortium name="RefSeq"/>
        </authorList>
    </citation>
    <scope>IDENTIFICATION</scope>
    <source>
        <tissue evidence="4">Whole Larva</tissue>
    </source>
</reference>
<protein>
    <submittedName>
        <fullName evidence="4">Hermansky-Pudlak syndrome 3 protein homolog isoform X1</fullName>
    </submittedName>
</protein>
<evidence type="ECO:0000259" key="2">
    <source>
        <dbReference type="Pfam" id="PF14763"/>
    </source>
</evidence>
<feature type="domain" description="BLOC-2 complex member HPS3 C-terminal" evidence="2">
    <location>
        <begin position="539"/>
        <end position="802"/>
    </location>
</feature>
<dbReference type="Proteomes" id="UP000695000">
    <property type="component" value="Unplaced"/>
</dbReference>
<accession>A0ABM1M8I5</accession>
<proteinExistence type="predicted"/>
<evidence type="ECO:0000313" key="3">
    <source>
        <dbReference type="Proteomes" id="UP000695000"/>
    </source>
</evidence>
<dbReference type="GeneID" id="108558481"/>
<dbReference type="InterPro" id="IPR017216">
    <property type="entry name" value="HPS3"/>
</dbReference>
<dbReference type="InterPro" id="IPR029437">
    <property type="entry name" value="HPS3_N"/>
</dbReference>
<dbReference type="Pfam" id="PF14761">
    <property type="entry name" value="HPS3_N"/>
    <property type="match status" value="1"/>
</dbReference>
<feature type="domain" description="BLOC-2 complex member HPS3 N-terminal" evidence="1">
    <location>
        <begin position="4"/>
        <end position="502"/>
    </location>
</feature>
<dbReference type="RefSeq" id="XP_017770885.1">
    <property type="nucleotide sequence ID" value="XM_017915396.1"/>
</dbReference>